<gene>
    <name evidence="2" type="primary">ytzI</name>
    <name evidence="2" type="ORF">FFL34_10690</name>
</gene>
<dbReference type="InterPro" id="IPR047753">
    <property type="entry name" value="YtzI-like"/>
</dbReference>
<dbReference type="EMBL" id="VCIA01000001">
    <property type="protein sequence ID" value="TMN22528.1"/>
    <property type="molecule type" value="Genomic_DNA"/>
</dbReference>
<dbReference type="NCBIfam" id="NF033232">
    <property type="entry name" value="small_YtzI"/>
    <property type="match status" value="1"/>
</dbReference>
<dbReference type="AlphaFoldDB" id="A0A5S3QL99"/>
<evidence type="ECO:0000313" key="3">
    <source>
        <dbReference type="Proteomes" id="UP000306980"/>
    </source>
</evidence>
<reference evidence="2 3" key="1">
    <citation type="submission" date="2019-05" db="EMBL/GenBank/DDBJ databases">
        <title>Genomic analysis of Lentibacillus sp. NKC220-2.</title>
        <authorList>
            <person name="Oh Y.J."/>
        </authorList>
    </citation>
    <scope>NUCLEOTIDE SEQUENCE [LARGE SCALE GENOMIC DNA]</scope>
    <source>
        <strain evidence="2 3">NKC220-2</strain>
    </source>
</reference>
<sequence>MTGYIIAAIVIMLIVLVLALFTISKGYAYKHTVDALPEQNEHNGDADNAHF</sequence>
<keyword evidence="1" id="KW-0812">Transmembrane</keyword>
<protein>
    <submittedName>
        <fullName evidence="2">YtzI protein</fullName>
    </submittedName>
</protein>
<feature type="transmembrane region" description="Helical" evidence="1">
    <location>
        <begin position="6"/>
        <end position="23"/>
    </location>
</feature>
<keyword evidence="1" id="KW-1133">Transmembrane helix</keyword>
<dbReference type="Proteomes" id="UP000306980">
    <property type="component" value="Unassembled WGS sequence"/>
</dbReference>
<organism evidence="2 3">
    <name type="scientific">Lentibacillus cibarius</name>
    <dbReference type="NCBI Taxonomy" id="2583219"/>
    <lineage>
        <taxon>Bacteria</taxon>
        <taxon>Bacillati</taxon>
        <taxon>Bacillota</taxon>
        <taxon>Bacilli</taxon>
        <taxon>Bacillales</taxon>
        <taxon>Bacillaceae</taxon>
        <taxon>Lentibacillus</taxon>
    </lineage>
</organism>
<evidence type="ECO:0000256" key="1">
    <source>
        <dbReference type="SAM" id="Phobius"/>
    </source>
</evidence>
<keyword evidence="1" id="KW-0472">Membrane</keyword>
<proteinExistence type="predicted"/>
<evidence type="ECO:0000313" key="2">
    <source>
        <dbReference type="EMBL" id="TMN22528.1"/>
    </source>
</evidence>
<name>A0A5S3QL99_9BACI</name>
<dbReference type="RefSeq" id="WP_138603437.1">
    <property type="nucleotide sequence ID" value="NZ_VCIA01000001.1"/>
</dbReference>
<accession>A0A5S3QL99</accession>
<comment type="caution">
    <text evidence="2">The sequence shown here is derived from an EMBL/GenBank/DDBJ whole genome shotgun (WGS) entry which is preliminary data.</text>
</comment>